<dbReference type="AlphaFoldDB" id="A0A9W6TN76"/>
<accession>A0A9W6TN76</accession>
<protein>
    <submittedName>
        <fullName evidence="2">Unnamed protein product</fullName>
    </submittedName>
</protein>
<sequence>MSVEEMIAELKARLDDAMELIELQQRMIREGKMATVINEARGWQLHESRGSLVEEDECKLEEMDQDVEDDVEPPVSPFTAQGMQRDAASAAPQQAAASTVPQADQLQAAPVSSQPLASHQAPVGPQAMPATPAKPPNPMLLMIPSRCRWTRSNPRHQQRPREVQS</sequence>
<evidence type="ECO:0000313" key="3">
    <source>
        <dbReference type="Proteomes" id="UP001165121"/>
    </source>
</evidence>
<keyword evidence="3" id="KW-1185">Reference proteome</keyword>
<feature type="compositionally biased region" description="Low complexity" evidence="1">
    <location>
        <begin position="87"/>
        <end position="103"/>
    </location>
</feature>
<evidence type="ECO:0000313" key="2">
    <source>
        <dbReference type="EMBL" id="GMF16527.1"/>
    </source>
</evidence>
<dbReference type="OrthoDB" id="10621942at2759"/>
<proteinExistence type="predicted"/>
<dbReference type="EMBL" id="BSXT01000068">
    <property type="protein sequence ID" value="GMF16527.1"/>
    <property type="molecule type" value="Genomic_DNA"/>
</dbReference>
<evidence type="ECO:0000256" key="1">
    <source>
        <dbReference type="SAM" id="MobiDB-lite"/>
    </source>
</evidence>
<gene>
    <name evidence="2" type="ORF">Pfra01_000083800</name>
</gene>
<feature type="compositionally biased region" description="Acidic residues" evidence="1">
    <location>
        <begin position="61"/>
        <end position="72"/>
    </location>
</feature>
<feature type="region of interest" description="Disordered" evidence="1">
    <location>
        <begin position="61"/>
        <end position="165"/>
    </location>
</feature>
<dbReference type="Proteomes" id="UP001165121">
    <property type="component" value="Unassembled WGS sequence"/>
</dbReference>
<organism evidence="2 3">
    <name type="scientific">Phytophthora fragariaefolia</name>
    <dbReference type="NCBI Taxonomy" id="1490495"/>
    <lineage>
        <taxon>Eukaryota</taxon>
        <taxon>Sar</taxon>
        <taxon>Stramenopiles</taxon>
        <taxon>Oomycota</taxon>
        <taxon>Peronosporomycetes</taxon>
        <taxon>Peronosporales</taxon>
        <taxon>Peronosporaceae</taxon>
        <taxon>Phytophthora</taxon>
    </lineage>
</organism>
<comment type="caution">
    <text evidence="2">The sequence shown here is derived from an EMBL/GenBank/DDBJ whole genome shotgun (WGS) entry which is preliminary data.</text>
</comment>
<name>A0A9W6TN76_9STRA</name>
<reference evidence="2" key="1">
    <citation type="submission" date="2023-04" db="EMBL/GenBank/DDBJ databases">
        <title>Phytophthora fragariaefolia NBRC 109709.</title>
        <authorList>
            <person name="Ichikawa N."/>
            <person name="Sato H."/>
            <person name="Tonouchi N."/>
        </authorList>
    </citation>
    <scope>NUCLEOTIDE SEQUENCE</scope>
    <source>
        <strain evidence="2">NBRC 109709</strain>
    </source>
</reference>